<dbReference type="AlphaFoldDB" id="A0A1Y3KYJ3"/>
<name>A0A1Y3KYJ3_PSEPU</name>
<protein>
    <submittedName>
        <fullName evidence="4">Phage tail protein</fullName>
    </submittedName>
</protein>
<evidence type="ECO:0000259" key="3">
    <source>
        <dbReference type="Pfam" id="PF17482"/>
    </source>
</evidence>
<gene>
    <name evidence="4" type="ORF">B8W72_20650</name>
</gene>
<dbReference type="InterPro" id="IPR020287">
    <property type="entry name" value="Tail_sheath_C"/>
</dbReference>
<evidence type="ECO:0000256" key="1">
    <source>
        <dbReference type="ARBA" id="ARBA00008005"/>
    </source>
</evidence>
<proteinExistence type="inferred from homology"/>
<dbReference type="Pfam" id="PF04984">
    <property type="entry name" value="Phage_sheath_1"/>
    <property type="match status" value="1"/>
</dbReference>
<dbReference type="InterPro" id="IPR007067">
    <property type="entry name" value="Tail_sheath"/>
</dbReference>
<evidence type="ECO:0000259" key="2">
    <source>
        <dbReference type="Pfam" id="PF04984"/>
    </source>
</evidence>
<comment type="caution">
    <text evidence="4">The sequence shown here is derived from an EMBL/GenBank/DDBJ whole genome shotgun (WGS) entry which is preliminary data.</text>
</comment>
<dbReference type="RefSeq" id="WP_086977687.1">
    <property type="nucleotide sequence ID" value="NZ_NFSB01000084.1"/>
</dbReference>
<comment type="similarity">
    <text evidence="1">Belongs to the myoviridae tail sheath protein family.</text>
</comment>
<dbReference type="Pfam" id="PF17482">
    <property type="entry name" value="Phage_sheath_1C"/>
    <property type="match status" value="1"/>
</dbReference>
<sequence>MAVSFNSIPGDLRVPLFYAEVDNSQANSATGSLLRLIVGQVNDDAVAPEIGKLTLVSDLSLAKTIGGVGSMLADMYETWRRIDLVGEVWCLPLKATGTKAAGKVVIAGTTTAGGQVNLYIGGQRVRATVASGASAAAVATALAGAVNAAGLGVLATAATGEVTLTCRWSGLSGNDIQLELNRQGRSNGELTPAGLTVTVTPMTGGVGSPDIAQALAVLGDEPFEFICAPWTDATSLDAWKGFMDDSSGRWSWARQLYGHVYSACRGTLGELVALGDARNDPHVTVYGFEKECPDPVWRHAAGYAARTAVFISADPARPTQTGELNGITPAPSGDRFMLTERQSLLTHGIATAYSSGGAQRIERGITTYRQNALGQPDNSFLDSETLHQSAYVINFLKGRITSKYGRHKLADDGTRFGAGQAIVTPNVIRAELIAGYQTLELLGIVENAEAFAKYLVVERSTTDPTRLNVLYPPDLVNQLRVFALQYQFRLQYAAS</sequence>
<accession>A0A1Y3KYJ3</accession>
<organism evidence="4 5">
    <name type="scientific">Pseudomonas putida</name>
    <name type="common">Arthrobacter siderocapsulatus</name>
    <dbReference type="NCBI Taxonomy" id="303"/>
    <lineage>
        <taxon>Bacteria</taxon>
        <taxon>Pseudomonadati</taxon>
        <taxon>Pseudomonadota</taxon>
        <taxon>Gammaproteobacteria</taxon>
        <taxon>Pseudomonadales</taxon>
        <taxon>Pseudomonadaceae</taxon>
        <taxon>Pseudomonas</taxon>
    </lineage>
</organism>
<dbReference type="EMBL" id="NFSB01000084">
    <property type="protein sequence ID" value="OUM28272.1"/>
    <property type="molecule type" value="Genomic_DNA"/>
</dbReference>
<reference evidence="4 5" key="1">
    <citation type="submission" date="2017-05" db="EMBL/GenBank/DDBJ databases">
        <title>Whole genome sequence of Pseudomonas putida isolate 1312 commercialized as a biostimulant.</title>
        <authorList>
            <person name="Crovadore J."/>
            <person name="Blanc P."/>
            <person name="Chablais R."/>
            <person name="Cochard B."/>
            <person name="Grizard D."/>
            <person name="Lefort F."/>
        </authorList>
    </citation>
    <scope>NUCLEOTIDE SEQUENCE [LARGE SCALE GENOMIC DNA]</scope>
    <source>
        <strain evidence="4 5">1312</strain>
    </source>
</reference>
<dbReference type="PIRSF" id="PIRSF007349">
    <property type="entry name" value="Tsp_L"/>
    <property type="match status" value="1"/>
</dbReference>
<feature type="domain" description="Tail sheath protein C-terminal" evidence="3">
    <location>
        <begin position="376"/>
        <end position="489"/>
    </location>
</feature>
<dbReference type="Proteomes" id="UP000196082">
    <property type="component" value="Unassembled WGS sequence"/>
</dbReference>
<evidence type="ECO:0000313" key="4">
    <source>
        <dbReference type="EMBL" id="OUM28272.1"/>
    </source>
</evidence>
<feature type="domain" description="Tail sheath protein subtilisin-like" evidence="2">
    <location>
        <begin position="204"/>
        <end position="367"/>
    </location>
</feature>
<dbReference type="InterPro" id="IPR035089">
    <property type="entry name" value="Phage_sheath_subtilisin"/>
</dbReference>
<evidence type="ECO:0000313" key="5">
    <source>
        <dbReference type="Proteomes" id="UP000196082"/>
    </source>
</evidence>